<dbReference type="PANTHER" id="PTHR10773">
    <property type="entry name" value="DNA-DIRECTED RNA POLYMERASES I, II, AND III SUBUNIT RPABC2"/>
    <property type="match status" value="1"/>
</dbReference>
<reference evidence="1" key="1">
    <citation type="submission" date="2022-03" db="EMBL/GenBank/DDBJ databases">
        <authorList>
            <person name="Tunstrom K."/>
        </authorList>
    </citation>
    <scope>NUCLEOTIDE SEQUENCE</scope>
</reference>
<evidence type="ECO:0000313" key="1">
    <source>
        <dbReference type="EMBL" id="CAH2098082.1"/>
    </source>
</evidence>
<keyword evidence="2" id="KW-1185">Reference proteome</keyword>
<gene>
    <name evidence="1" type="ORF">EEDITHA_LOCUS13235</name>
</gene>
<dbReference type="AlphaFoldDB" id="A0AAU9UGA0"/>
<evidence type="ECO:0000313" key="2">
    <source>
        <dbReference type="Proteomes" id="UP001153954"/>
    </source>
</evidence>
<protein>
    <submittedName>
        <fullName evidence="1">Uncharacterized protein</fullName>
    </submittedName>
</protein>
<comment type="caution">
    <text evidence="1">The sequence shown here is derived from an EMBL/GenBank/DDBJ whole genome shotgun (WGS) entry which is preliminary data.</text>
</comment>
<dbReference type="EMBL" id="CAKOGL010000019">
    <property type="protein sequence ID" value="CAH2098082.1"/>
    <property type="molecule type" value="Genomic_DNA"/>
</dbReference>
<organism evidence="1 2">
    <name type="scientific">Euphydryas editha</name>
    <name type="common">Edith's checkerspot</name>
    <dbReference type="NCBI Taxonomy" id="104508"/>
    <lineage>
        <taxon>Eukaryota</taxon>
        <taxon>Metazoa</taxon>
        <taxon>Ecdysozoa</taxon>
        <taxon>Arthropoda</taxon>
        <taxon>Hexapoda</taxon>
        <taxon>Insecta</taxon>
        <taxon>Pterygota</taxon>
        <taxon>Neoptera</taxon>
        <taxon>Endopterygota</taxon>
        <taxon>Lepidoptera</taxon>
        <taxon>Glossata</taxon>
        <taxon>Ditrysia</taxon>
        <taxon>Papilionoidea</taxon>
        <taxon>Nymphalidae</taxon>
        <taxon>Nymphalinae</taxon>
        <taxon>Euphydryas</taxon>
    </lineage>
</organism>
<dbReference type="PANTHER" id="PTHR10773:SF19">
    <property type="match status" value="1"/>
</dbReference>
<sequence length="283" mass="33368">MRPRQANKAFHFIVNGRPIRVCKPFFVSTLNISDRVIRTVIQKCQNHGVLQNDRRGKHDNHTTTDETLISDIKTFIDSIPRVPSHYTRQTSTREYIDGGKTITDLFNDFKVAQEKNSKPYDQCDLCLQYTNSNAEQKSMIHDKYIAHIKEKKLSRNEKHDDRFKIDDKNKVLVFDMQAEDWGYNFNKTEDKNILSWNDIKVIKVIKSEPFSFYVKTSYNKDAEFEKINVRNKRKKLNPISELTTVKAYTGKQKLGENKKKDLKELLDKNLIPNFYKDFYDTIL</sequence>
<dbReference type="Proteomes" id="UP001153954">
    <property type="component" value="Unassembled WGS sequence"/>
</dbReference>
<name>A0AAU9UGA0_EUPED</name>
<accession>A0AAU9UGA0</accession>
<proteinExistence type="predicted"/>